<evidence type="ECO:0000313" key="2">
    <source>
        <dbReference type="EMBL" id="SQC70617.1"/>
    </source>
</evidence>
<reference evidence="2 3" key="1">
    <citation type="submission" date="2018-06" db="EMBL/GenBank/DDBJ databases">
        <authorList>
            <consortium name="Pathogen Informatics"/>
            <person name="Doyle S."/>
        </authorList>
    </citation>
    <scope>NUCLEOTIDE SEQUENCE [LARGE SCALE GENOMIC DNA]</scope>
    <source>
        <strain evidence="2 3">NCTC13940</strain>
    </source>
</reference>
<name>A0A2X3HDI0_9LIST</name>
<organism evidence="2 3">
    <name type="scientific">Listeria fleischmannii subsp. fleischmannii</name>
    <dbReference type="NCBI Taxonomy" id="1671902"/>
    <lineage>
        <taxon>Bacteria</taxon>
        <taxon>Bacillati</taxon>
        <taxon>Bacillota</taxon>
        <taxon>Bacilli</taxon>
        <taxon>Bacillales</taxon>
        <taxon>Listeriaceae</taxon>
        <taxon>Listeria</taxon>
    </lineage>
</organism>
<gene>
    <name evidence="2" type="ORF">NCTC13940_02075</name>
</gene>
<feature type="transmembrane region" description="Helical" evidence="1">
    <location>
        <begin position="5"/>
        <end position="21"/>
    </location>
</feature>
<keyword evidence="1" id="KW-0472">Membrane</keyword>
<feature type="transmembrane region" description="Helical" evidence="1">
    <location>
        <begin position="27"/>
        <end position="44"/>
    </location>
</feature>
<keyword evidence="1" id="KW-0812">Transmembrane</keyword>
<accession>A0A2X3HDI0</accession>
<keyword evidence="1" id="KW-1133">Transmembrane helix</keyword>
<dbReference type="EMBL" id="UAWT01000026">
    <property type="protein sequence ID" value="SQC70617.1"/>
    <property type="molecule type" value="Genomic_DNA"/>
</dbReference>
<sequence>MNSWIATIVTVLILILVWLIIPQKYLFWGIMTAPVIGLLVQWLFSKRKSTHN</sequence>
<evidence type="ECO:0000313" key="3">
    <source>
        <dbReference type="Proteomes" id="UP000250257"/>
    </source>
</evidence>
<proteinExistence type="predicted"/>
<dbReference type="AlphaFoldDB" id="A0A2X3HDI0"/>
<protein>
    <submittedName>
        <fullName evidence="2">Uncharacterized protein</fullName>
    </submittedName>
</protein>
<dbReference type="Proteomes" id="UP000250257">
    <property type="component" value="Unassembled WGS sequence"/>
</dbReference>
<evidence type="ECO:0000256" key="1">
    <source>
        <dbReference type="SAM" id="Phobius"/>
    </source>
</evidence>